<dbReference type="EMBL" id="CP000083">
    <property type="protein sequence ID" value="AAZ25501.1"/>
    <property type="molecule type" value="Genomic_DNA"/>
</dbReference>
<protein>
    <recommendedName>
        <fullName evidence="3">Transcriptional antiterminator, Rof</fullName>
    </recommendedName>
</protein>
<accession>Q47UI2</accession>
<dbReference type="Pfam" id="PF07073">
    <property type="entry name" value="ROF"/>
    <property type="match status" value="1"/>
</dbReference>
<dbReference type="Gene3D" id="2.30.30.400">
    <property type="entry name" value="Rof-like"/>
    <property type="match status" value="1"/>
</dbReference>
<evidence type="ECO:0008006" key="3">
    <source>
        <dbReference type="Google" id="ProtNLM"/>
    </source>
</evidence>
<evidence type="ECO:0000313" key="2">
    <source>
        <dbReference type="Proteomes" id="UP000000547"/>
    </source>
</evidence>
<dbReference type="KEGG" id="cps:CPS_4902"/>
<dbReference type="SUPFAM" id="SSF101744">
    <property type="entry name" value="Rof/RNase P subunit-like"/>
    <property type="match status" value="1"/>
</dbReference>
<dbReference type="Proteomes" id="UP000000547">
    <property type="component" value="Chromosome"/>
</dbReference>
<gene>
    <name evidence="1" type="ordered locus">CPS_4902</name>
</gene>
<sequence>MANNISCDAHDYFEIVCMRRSLIKVTSKDNKIYHGIATDIKLVEKQEYLQISDDIKTEQLLLSEVKTLEALGNTIAQHNFSITW</sequence>
<proteinExistence type="predicted"/>
<reference evidence="1" key="1">
    <citation type="journal article" date="2005" name="Proc. Natl. Acad. Sci. U.S.A.">
        <title>The psychrophilic lifestyle as revealed by the genome sequence of Colwellia psychrerythraea 34H through genomic and proteomic analyses.</title>
        <authorList>
            <person name="Methe B.A."/>
            <person name="Nelson K.E."/>
            <person name="Deming J.W."/>
            <person name="Momen B."/>
            <person name="Melamud E."/>
            <person name="Zhang X."/>
            <person name="Moult J."/>
            <person name="Madupu R."/>
            <person name="Nelson W.C."/>
            <person name="Dodson R.J."/>
            <person name="Brinkac L.M."/>
            <person name="Daugherty S.C."/>
            <person name="Durkin A.S."/>
            <person name="DeBoy R.T."/>
            <person name="Kolonay J.F."/>
            <person name="Sullivan S.A."/>
            <person name="Zhou L."/>
            <person name="Davidsen T.M."/>
            <person name="Wu M."/>
            <person name="Huston A.L."/>
            <person name="Lewis M."/>
            <person name="Weaver B."/>
            <person name="Weidman J.F."/>
            <person name="Khouri H."/>
            <person name="Utterback T.R."/>
            <person name="Feldblyum T.V."/>
            <person name="Fraser C.M."/>
        </authorList>
    </citation>
    <scope>NUCLEOTIDE SEQUENCE [LARGE SCALE GENOMIC DNA]</scope>
    <source>
        <strain evidence="1">34H</strain>
    </source>
</reference>
<name>Q47UI2_COLP3</name>
<dbReference type="InterPro" id="IPR009778">
    <property type="entry name" value="ROF"/>
</dbReference>
<dbReference type="InterPro" id="IPR038626">
    <property type="entry name" value="Rof-like_sf"/>
</dbReference>
<dbReference type="HOGENOM" id="CLU_176324_1_0_6"/>
<dbReference type="InterPro" id="IPR023534">
    <property type="entry name" value="Rof/RNase_P-like"/>
</dbReference>
<evidence type="ECO:0000313" key="1">
    <source>
        <dbReference type="EMBL" id="AAZ25501.1"/>
    </source>
</evidence>
<organism evidence="1 2">
    <name type="scientific">Colwellia psychrerythraea (strain 34H / ATCC BAA-681)</name>
    <name type="common">Vibrio psychroerythus</name>
    <dbReference type="NCBI Taxonomy" id="167879"/>
    <lineage>
        <taxon>Bacteria</taxon>
        <taxon>Pseudomonadati</taxon>
        <taxon>Pseudomonadota</taxon>
        <taxon>Gammaproteobacteria</taxon>
        <taxon>Alteromonadales</taxon>
        <taxon>Colwelliaceae</taxon>
        <taxon>Colwellia</taxon>
    </lineage>
</organism>
<dbReference type="STRING" id="167879.CPS_4902"/>
<dbReference type="AlphaFoldDB" id="Q47UI2"/>
<dbReference type="RefSeq" id="WP_011045621.1">
    <property type="nucleotide sequence ID" value="NC_003910.7"/>
</dbReference>